<evidence type="ECO:0000259" key="1">
    <source>
        <dbReference type="Pfam" id="PF01612"/>
    </source>
</evidence>
<dbReference type="GO" id="GO:0034587">
    <property type="term" value="P:piRNA processing"/>
    <property type="evidence" value="ECO:0007669"/>
    <property type="project" value="TreeGrafter"/>
</dbReference>
<dbReference type="Ensembl" id="ENSSFAT00005016506.1">
    <property type="protein sequence ID" value="ENSSFAP00005015864.1"/>
    <property type="gene ID" value="ENSSFAG00005008450.1"/>
</dbReference>
<feature type="domain" description="3'-5' exonuclease" evidence="1">
    <location>
        <begin position="53"/>
        <end position="132"/>
    </location>
</feature>
<dbReference type="OMA" id="NEETEMW"/>
<accession>A0A672GWJ5</accession>
<reference evidence="2" key="3">
    <citation type="submission" date="2025-09" db="UniProtKB">
        <authorList>
            <consortium name="Ensembl"/>
        </authorList>
    </citation>
    <scope>IDENTIFICATION</scope>
</reference>
<dbReference type="InterPro" id="IPR052144">
    <property type="entry name" value="piRNA_biogenesis_EXD1"/>
</dbReference>
<dbReference type="SUPFAM" id="SSF53098">
    <property type="entry name" value="Ribonuclease H-like"/>
    <property type="match status" value="1"/>
</dbReference>
<dbReference type="InterPro" id="IPR036397">
    <property type="entry name" value="RNaseH_sf"/>
</dbReference>
<dbReference type="GO" id="GO:0008408">
    <property type="term" value="F:3'-5' exonuclease activity"/>
    <property type="evidence" value="ECO:0007669"/>
    <property type="project" value="InterPro"/>
</dbReference>
<dbReference type="GO" id="GO:1990923">
    <property type="term" value="C:PET complex"/>
    <property type="evidence" value="ECO:0007669"/>
    <property type="project" value="TreeGrafter"/>
</dbReference>
<reference evidence="2" key="2">
    <citation type="submission" date="2025-08" db="UniProtKB">
        <authorList>
            <consortium name="Ensembl"/>
        </authorList>
    </citation>
    <scope>IDENTIFICATION</scope>
</reference>
<reference evidence="2" key="1">
    <citation type="submission" date="2019-06" db="EMBL/GenBank/DDBJ databases">
        <authorList>
            <consortium name="Wellcome Sanger Institute Data Sharing"/>
        </authorList>
    </citation>
    <scope>NUCLEOTIDE SEQUENCE [LARGE SCALE GENOMIC DNA]</scope>
</reference>
<dbReference type="CDD" id="cd06148">
    <property type="entry name" value="Egl_like_exo"/>
    <property type="match status" value="1"/>
</dbReference>
<dbReference type="Gene3D" id="3.30.420.10">
    <property type="entry name" value="Ribonuclease H-like superfamily/Ribonuclease H"/>
    <property type="match status" value="1"/>
</dbReference>
<evidence type="ECO:0000313" key="3">
    <source>
        <dbReference type="Proteomes" id="UP000472267"/>
    </source>
</evidence>
<dbReference type="Pfam" id="PF01612">
    <property type="entry name" value="DNA_pol_A_exo1"/>
    <property type="match status" value="1"/>
</dbReference>
<keyword evidence="3" id="KW-1185">Reference proteome</keyword>
<dbReference type="GO" id="GO:0003676">
    <property type="term" value="F:nucleic acid binding"/>
    <property type="evidence" value="ECO:0007669"/>
    <property type="project" value="InterPro"/>
</dbReference>
<dbReference type="AlphaFoldDB" id="A0A672GWJ5"/>
<sequence length="237" mass="26759">PFSPIVGMYVGDEEAVDLEIIDEFIQKFGPAVLHIKKQRVIGVGAAGVEMYRNGRLCWLLIATKYKVYFFDVLQLGTWAFKNGLSMILESRHILKVIHDCRSIAGCLISQFGVKLANVFDTQVADVLCFRSETGGFLPDRLSTLEETLLVTNTCVCSPLCSSQEEQEVWYTRPCPAALLKPMGLSVIHLLPLRMQLMDDLMTDCLLLVDCYLNTSHYLPDEMEHASPVGHRRRIYDL</sequence>
<protein>
    <submittedName>
        <fullName evidence="2">Exonuclease 3'-5' domain containing 1</fullName>
    </submittedName>
</protein>
<dbReference type="PANTHER" id="PTHR46628">
    <property type="entry name" value="PIRNA BIOGENESIS PROTEIN EXD1"/>
    <property type="match status" value="1"/>
</dbReference>
<dbReference type="FunCoup" id="A0A672GWJ5">
    <property type="interactions" value="255"/>
</dbReference>
<dbReference type="InterPro" id="IPR002562">
    <property type="entry name" value="3'-5'_exonuclease_dom"/>
</dbReference>
<dbReference type="PANTHER" id="PTHR46628:SF1">
    <property type="entry name" value="PIRNA BIOGENESIS PROTEIN EXD1"/>
    <property type="match status" value="1"/>
</dbReference>
<dbReference type="InParanoid" id="A0A672GWJ5"/>
<organism evidence="2 3">
    <name type="scientific">Salarias fasciatus</name>
    <name type="common">Jewelled blenny</name>
    <name type="synonym">Blennius fasciatus</name>
    <dbReference type="NCBI Taxonomy" id="181472"/>
    <lineage>
        <taxon>Eukaryota</taxon>
        <taxon>Metazoa</taxon>
        <taxon>Chordata</taxon>
        <taxon>Craniata</taxon>
        <taxon>Vertebrata</taxon>
        <taxon>Euteleostomi</taxon>
        <taxon>Actinopterygii</taxon>
        <taxon>Neopterygii</taxon>
        <taxon>Teleostei</taxon>
        <taxon>Neoteleostei</taxon>
        <taxon>Acanthomorphata</taxon>
        <taxon>Ovalentaria</taxon>
        <taxon>Blenniimorphae</taxon>
        <taxon>Blenniiformes</taxon>
        <taxon>Blennioidei</taxon>
        <taxon>Blenniidae</taxon>
        <taxon>Salariinae</taxon>
        <taxon>Salarias</taxon>
    </lineage>
</organism>
<proteinExistence type="predicted"/>
<dbReference type="Proteomes" id="UP000472267">
    <property type="component" value="Chromosome 19"/>
</dbReference>
<dbReference type="InterPro" id="IPR012337">
    <property type="entry name" value="RNaseH-like_sf"/>
</dbReference>
<evidence type="ECO:0000313" key="2">
    <source>
        <dbReference type="Ensembl" id="ENSSFAP00005015864.1"/>
    </source>
</evidence>
<name>A0A672GWJ5_SALFA</name>